<feature type="compositionally biased region" description="Basic and acidic residues" evidence="2">
    <location>
        <begin position="24"/>
        <end position="34"/>
    </location>
</feature>
<keyword evidence="4" id="KW-1185">Reference proteome</keyword>
<reference evidence="3" key="1">
    <citation type="journal article" date="2021" name="Mol. Ecol. Resour.">
        <title>Apolygus lucorum genome provides insights into omnivorousness and mesophyll feeding.</title>
        <authorList>
            <person name="Liu Y."/>
            <person name="Liu H."/>
            <person name="Wang H."/>
            <person name="Huang T."/>
            <person name="Liu B."/>
            <person name="Yang B."/>
            <person name="Yin L."/>
            <person name="Li B."/>
            <person name="Zhang Y."/>
            <person name="Zhang S."/>
            <person name="Jiang F."/>
            <person name="Zhang X."/>
            <person name="Ren Y."/>
            <person name="Wang B."/>
            <person name="Wang S."/>
            <person name="Lu Y."/>
            <person name="Wu K."/>
            <person name="Fan W."/>
            <person name="Wang G."/>
        </authorList>
    </citation>
    <scope>NUCLEOTIDE SEQUENCE</scope>
    <source>
        <strain evidence="3">12Hb</strain>
    </source>
</reference>
<dbReference type="OrthoDB" id="7999391at2759"/>
<evidence type="ECO:0000313" key="3">
    <source>
        <dbReference type="EMBL" id="KAF6208886.1"/>
    </source>
</evidence>
<evidence type="ECO:0000256" key="1">
    <source>
        <dbReference type="SAM" id="Coils"/>
    </source>
</evidence>
<comment type="caution">
    <text evidence="3">The sequence shown here is derived from an EMBL/GenBank/DDBJ whole genome shotgun (WGS) entry which is preliminary data.</text>
</comment>
<accession>A0A8S9XLG7</accession>
<keyword evidence="1" id="KW-0175">Coiled coil</keyword>
<name>A0A8S9XLG7_APOLU</name>
<protein>
    <submittedName>
        <fullName evidence="3">Uncharacterized protein</fullName>
    </submittedName>
</protein>
<dbReference type="EMBL" id="WIXP02000006">
    <property type="protein sequence ID" value="KAF6208886.1"/>
    <property type="molecule type" value="Genomic_DNA"/>
</dbReference>
<proteinExistence type="predicted"/>
<sequence>MSAKGDISDQANNTPRATAKRKLNSPEEIKEPKKGFFGTMSGQDRSVASLTCGELMNMIERTMEKKLDERMGALATKEDVEVIKASIGLNAEMNERLKKELEEVKDDLQKLKTSYHELKAGMEYTQNELKKNSLVFRGVVVTEGCSPMEAIHDLCSRALGIQNVQIIRCFTLGKGTTERKAPILAEFDHKTISEIFSNIKKLKGTSVVVHRDVTPATRKATAILLNIRKNCIELKPNSKIMVKGYMMDVDGIKFRWCTARGLMHGEENGTVVLSTMMQQDMEEIVKKAGEFTSGKTAHLPRNPSGPI</sequence>
<evidence type="ECO:0000313" key="4">
    <source>
        <dbReference type="Proteomes" id="UP000466442"/>
    </source>
</evidence>
<dbReference type="Proteomes" id="UP000466442">
    <property type="component" value="Unassembled WGS sequence"/>
</dbReference>
<gene>
    <name evidence="3" type="ORF">GE061_014628</name>
</gene>
<dbReference type="AlphaFoldDB" id="A0A8S9XLG7"/>
<evidence type="ECO:0000256" key="2">
    <source>
        <dbReference type="SAM" id="MobiDB-lite"/>
    </source>
</evidence>
<organism evidence="3 4">
    <name type="scientific">Apolygus lucorum</name>
    <name type="common">Small green plant bug</name>
    <name type="synonym">Lygocoris lucorum</name>
    <dbReference type="NCBI Taxonomy" id="248454"/>
    <lineage>
        <taxon>Eukaryota</taxon>
        <taxon>Metazoa</taxon>
        <taxon>Ecdysozoa</taxon>
        <taxon>Arthropoda</taxon>
        <taxon>Hexapoda</taxon>
        <taxon>Insecta</taxon>
        <taxon>Pterygota</taxon>
        <taxon>Neoptera</taxon>
        <taxon>Paraneoptera</taxon>
        <taxon>Hemiptera</taxon>
        <taxon>Heteroptera</taxon>
        <taxon>Panheteroptera</taxon>
        <taxon>Cimicomorpha</taxon>
        <taxon>Miridae</taxon>
        <taxon>Mirini</taxon>
        <taxon>Apolygus</taxon>
    </lineage>
</organism>
<feature type="coiled-coil region" evidence="1">
    <location>
        <begin position="90"/>
        <end position="121"/>
    </location>
</feature>
<feature type="region of interest" description="Disordered" evidence="2">
    <location>
        <begin position="1"/>
        <end position="40"/>
    </location>
</feature>